<dbReference type="Proteomes" id="UP000006263">
    <property type="component" value="Unassembled WGS sequence"/>
</dbReference>
<accession>K6ZN80</accession>
<dbReference type="AlphaFoldDB" id="K6ZN80"/>
<organism evidence="1 2">
    <name type="scientific">Paraglaciecola mesophila KMM 241</name>
    <dbReference type="NCBI Taxonomy" id="1128912"/>
    <lineage>
        <taxon>Bacteria</taxon>
        <taxon>Pseudomonadati</taxon>
        <taxon>Pseudomonadota</taxon>
        <taxon>Gammaproteobacteria</taxon>
        <taxon>Alteromonadales</taxon>
        <taxon>Alteromonadaceae</taxon>
        <taxon>Paraglaciecola</taxon>
    </lineage>
</organism>
<protein>
    <submittedName>
        <fullName evidence="1">Uncharacterized protein</fullName>
    </submittedName>
</protein>
<dbReference type="EMBL" id="BAEP01000051">
    <property type="protein sequence ID" value="GAC24795.1"/>
    <property type="molecule type" value="Genomic_DNA"/>
</dbReference>
<comment type="caution">
    <text evidence="1">The sequence shown here is derived from an EMBL/GenBank/DDBJ whole genome shotgun (WGS) entry which is preliminary data.</text>
</comment>
<reference evidence="1 2" key="1">
    <citation type="journal article" date="2017" name="Antonie Van Leeuwenhoek">
        <title>Rhizobium rhizosphaerae sp. nov., a novel species isolated from rice rhizosphere.</title>
        <authorList>
            <person name="Zhao J.J."/>
            <person name="Zhang J."/>
            <person name="Zhang R.J."/>
            <person name="Zhang C.W."/>
            <person name="Yin H.Q."/>
            <person name="Zhang X.X."/>
        </authorList>
    </citation>
    <scope>NUCLEOTIDE SEQUENCE [LARGE SCALE GENOMIC DNA]</scope>
    <source>
        <strain evidence="1 2">KMM 241</strain>
    </source>
</reference>
<sequence>MPLSQSNVVPRVVKGALKFGCQANFNGNVYSGGRLRP</sequence>
<proteinExistence type="predicted"/>
<gene>
    <name evidence="1" type="ORF">GMES_2500</name>
</gene>
<evidence type="ECO:0000313" key="2">
    <source>
        <dbReference type="Proteomes" id="UP000006263"/>
    </source>
</evidence>
<evidence type="ECO:0000313" key="1">
    <source>
        <dbReference type="EMBL" id="GAC24795.1"/>
    </source>
</evidence>
<name>K6ZN80_9ALTE</name>